<dbReference type="InterPro" id="IPR040632">
    <property type="entry name" value="Sulfotransfer_4"/>
</dbReference>
<sequence>MSTSLPTNQPPTKVFGVGLGRTGSLHRIGETRIWTLLSSITRAERPGKMARMDQDPGSTFLQGQTDPEFVGSVLKGFNSAVDTPVSFVADTLNKIYPDAKFILTTRDLDKWVESNMATLFNPQAQSLLLPVFERIQKRTLTDEDRNFLASIPNGQGLWFIAARSRPNMIGKRPIEDLPEEFLNHTAWIKEVIPSEKLLVFDVKEGWGPLVEFLGVPEPEEPFPRVNEAAEMAKRVQESQILLRQLQNSK</sequence>
<dbReference type="Pfam" id="PF17784">
    <property type="entry name" value="Sulfotransfer_4"/>
    <property type="match status" value="1"/>
</dbReference>
<organism evidence="1 2">
    <name type="scientific">Clathrus columnatus</name>
    <dbReference type="NCBI Taxonomy" id="1419009"/>
    <lineage>
        <taxon>Eukaryota</taxon>
        <taxon>Fungi</taxon>
        <taxon>Dikarya</taxon>
        <taxon>Basidiomycota</taxon>
        <taxon>Agaricomycotina</taxon>
        <taxon>Agaricomycetes</taxon>
        <taxon>Phallomycetidae</taxon>
        <taxon>Phallales</taxon>
        <taxon>Clathraceae</taxon>
        <taxon>Clathrus</taxon>
    </lineage>
</organism>
<evidence type="ECO:0000313" key="1">
    <source>
        <dbReference type="EMBL" id="GJJ08170.1"/>
    </source>
</evidence>
<dbReference type="Gene3D" id="3.40.50.300">
    <property type="entry name" value="P-loop containing nucleotide triphosphate hydrolases"/>
    <property type="match status" value="1"/>
</dbReference>
<accession>A0AAV5A8D9</accession>
<dbReference type="EMBL" id="BPWL01000003">
    <property type="protein sequence ID" value="GJJ08170.1"/>
    <property type="molecule type" value="Genomic_DNA"/>
</dbReference>
<dbReference type="SUPFAM" id="SSF52540">
    <property type="entry name" value="P-loop containing nucleoside triphosphate hydrolases"/>
    <property type="match status" value="1"/>
</dbReference>
<evidence type="ECO:0000313" key="2">
    <source>
        <dbReference type="Proteomes" id="UP001050691"/>
    </source>
</evidence>
<proteinExistence type="predicted"/>
<gene>
    <name evidence="1" type="ORF">Clacol_002378</name>
</gene>
<comment type="caution">
    <text evidence="1">The sequence shown here is derived from an EMBL/GenBank/DDBJ whole genome shotgun (WGS) entry which is preliminary data.</text>
</comment>
<keyword evidence="2" id="KW-1185">Reference proteome</keyword>
<dbReference type="Proteomes" id="UP001050691">
    <property type="component" value="Unassembled WGS sequence"/>
</dbReference>
<reference evidence="1" key="1">
    <citation type="submission" date="2021-10" db="EMBL/GenBank/DDBJ databases">
        <title>De novo Genome Assembly of Clathrus columnatus (Basidiomycota, Fungi) Using Illumina and Nanopore Sequence Data.</title>
        <authorList>
            <person name="Ogiso-Tanaka E."/>
            <person name="Itagaki H."/>
            <person name="Hosoya T."/>
            <person name="Hosaka K."/>
        </authorList>
    </citation>
    <scope>NUCLEOTIDE SEQUENCE</scope>
    <source>
        <strain evidence="1">MO-923</strain>
    </source>
</reference>
<dbReference type="InterPro" id="IPR027417">
    <property type="entry name" value="P-loop_NTPase"/>
</dbReference>
<dbReference type="PANTHER" id="PTHR36978:SF4">
    <property type="entry name" value="P-LOOP CONTAINING NUCLEOSIDE TRIPHOSPHATE HYDROLASE PROTEIN"/>
    <property type="match status" value="1"/>
</dbReference>
<dbReference type="PANTHER" id="PTHR36978">
    <property type="entry name" value="P-LOOP CONTAINING NUCLEOTIDE TRIPHOSPHATE HYDROLASE"/>
    <property type="match status" value="1"/>
</dbReference>
<dbReference type="AlphaFoldDB" id="A0AAV5A8D9"/>
<name>A0AAV5A8D9_9AGAM</name>
<protein>
    <submittedName>
        <fullName evidence="1">Uncharacterized protein</fullName>
    </submittedName>
</protein>